<keyword evidence="2" id="KW-0805">Transcription regulation</keyword>
<keyword evidence="6" id="KW-1185">Reference proteome</keyword>
<evidence type="ECO:0000313" key="5">
    <source>
        <dbReference type="EMBL" id="KAH9288404.1"/>
    </source>
</evidence>
<dbReference type="InterPro" id="IPR044847">
    <property type="entry name" value="KAN_fam"/>
</dbReference>
<proteinExistence type="predicted"/>
<dbReference type="GO" id="GO:0000976">
    <property type="term" value="F:transcription cis-regulatory region binding"/>
    <property type="evidence" value="ECO:0007669"/>
    <property type="project" value="InterPro"/>
</dbReference>
<dbReference type="SUPFAM" id="SSF46689">
    <property type="entry name" value="Homeodomain-like"/>
    <property type="match status" value="1"/>
</dbReference>
<dbReference type="InterPro" id="IPR006447">
    <property type="entry name" value="Myb_dom_plants"/>
</dbReference>
<dbReference type="GO" id="GO:0010158">
    <property type="term" value="P:abaxial cell fate specification"/>
    <property type="evidence" value="ECO:0007669"/>
    <property type="project" value="InterPro"/>
</dbReference>
<feature type="non-terminal residue" evidence="5">
    <location>
        <position position="189"/>
    </location>
</feature>
<keyword evidence="3" id="KW-0804">Transcription</keyword>
<dbReference type="NCBIfam" id="TIGR01557">
    <property type="entry name" value="myb_SHAQKYF"/>
    <property type="match status" value="1"/>
</dbReference>
<evidence type="ECO:0000256" key="1">
    <source>
        <dbReference type="ARBA" id="ARBA00004123"/>
    </source>
</evidence>
<reference evidence="5 6" key="1">
    <citation type="journal article" date="2021" name="Nat. Plants">
        <title>The Taxus genome provides insights into paclitaxel biosynthesis.</title>
        <authorList>
            <person name="Xiong X."/>
            <person name="Gou J."/>
            <person name="Liao Q."/>
            <person name="Li Y."/>
            <person name="Zhou Q."/>
            <person name="Bi G."/>
            <person name="Li C."/>
            <person name="Du R."/>
            <person name="Wang X."/>
            <person name="Sun T."/>
            <person name="Guo L."/>
            <person name="Liang H."/>
            <person name="Lu P."/>
            <person name="Wu Y."/>
            <person name="Zhang Z."/>
            <person name="Ro D.K."/>
            <person name="Shang Y."/>
            <person name="Huang S."/>
            <person name="Yan J."/>
        </authorList>
    </citation>
    <scope>NUCLEOTIDE SEQUENCE [LARGE SCALE GENOMIC DNA]</scope>
    <source>
        <strain evidence="5">Ta-2019</strain>
    </source>
</reference>
<dbReference type="Proteomes" id="UP000824469">
    <property type="component" value="Unassembled WGS sequence"/>
</dbReference>
<organism evidence="5 6">
    <name type="scientific">Taxus chinensis</name>
    <name type="common">Chinese yew</name>
    <name type="synonym">Taxus wallichiana var. chinensis</name>
    <dbReference type="NCBI Taxonomy" id="29808"/>
    <lineage>
        <taxon>Eukaryota</taxon>
        <taxon>Viridiplantae</taxon>
        <taxon>Streptophyta</taxon>
        <taxon>Embryophyta</taxon>
        <taxon>Tracheophyta</taxon>
        <taxon>Spermatophyta</taxon>
        <taxon>Pinopsida</taxon>
        <taxon>Pinidae</taxon>
        <taxon>Conifers II</taxon>
        <taxon>Cupressales</taxon>
        <taxon>Taxaceae</taxon>
        <taxon>Taxus</taxon>
    </lineage>
</organism>
<keyword evidence="4" id="KW-0539">Nucleus</keyword>
<dbReference type="Gene3D" id="1.10.10.60">
    <property type="entry name" value="Homeodomain-like"/>
    <property type="match status" value="1"/>
</dbReference>
<sequence>ATPKLVLELMNLKGLTISHVKSHLQMYRSTKDKESYEECESKRLQNQYILSSQEGYSTDVVDPQCSLKRMYSENGMNELLQKPCHKRRKFSLFSDHVTSEEFSTTNVSISNCISQTTAKVSELQRLVSLVLYNIQCKQGEEEEPIMIRSPCELNRLIDKRGKEPDDNYLPARIDDEQLKSIIDEHYLPE</sequence>
<evidence type="ECO:0000313" key="6">
    <source>
        <dbReference type="Proteomes" id="UP000824469"/>
    </source>
</evidence>
<dbReference type="PANTHER" id="PTHR31496">
    <property type="entry name" value="TRANSCRIPTION FACTOR KAN2-RELATED"/>
    <property type="match status" value="1"/>
</dbReference>
<dbReference type="GO" id="GO:0006355">
    <property type="term" value="P:regulation of DNA-templated transcription"/>
    <property type="evidence" value="ECO:0007669"/>
    <property type="project" value="InterPro"/>
</dbReference>
<name>A0AA38BZT8_TAXCH</name>
<comment type="caution">
    <text evidence="5">The sequence shown here is derived from an EMBL/GenBank/DDBJ whole genome shotgun (WGS) entry which is preliminary data.</text>
</comment>
<dbReference type="InterPro" id="IPR009057">
    <property type="entry name" value="Homeodomain-like_sf"/>
</dbReference>
<dbReference type="GO" id="GO:0005634">
    <property type="term" value="C:nucleus"/>
    <property type="evidence" value="ECO:0007669"/>
    <property type="project" value="UniProtKB-SubCell"/>
</dbReference>
<gene>
    <name evidence="5" type="ORF">KI387_032521</name>
</gene>
<dbReference type="AlphaFoldDB" id="A0AA38BZT8"/>
<feature type="non-terminal residue" evidence="5">
    <location>
        <position position="1"/>
    </location>
</feature>
<dbReference type="PANTHER" id="PTHR31496:SF3">
    <property type="entry name" value="TRANSCRIPTION REPRESSOR KAN1"/>
    <property type="match status" value="1"/>
</dbReference>
<evidence type="ECO:0000256" key="4">
    <source>
        <dbReference type="ARBA" id="ARBA00023242"/>
    </source>
</evidence>
<dbReference type="EMBL" id="JAHRHJ020003813">
    <property type="protein sequence ID" value="KAH9288404.1"/>
    <property type="molecule type" value="Genomic_DNA"/>
</dbReference>
<accession>A0AA38BZT8</accession>
<comment type="subcellular location">
    <subcellularLocation>
        <location evidence="1">Nucleus</location>
    </subcellularLocation>
</comment>
<protein>
    <submittedName>
        <fullName evidence="5">Uncharacterized protein</fullName>
    </submittedName>
</protein>
<evidence type="ECO:0000256" key="3">
    <source>
        <dbReference type="ARBA" id="ARBA00023163"/>
    </source>
</evidence>
<evidence type="ECO:0000256" key="2">
    <source>
        <dbReference type="ARBA" id="ARBA00023015"/>
    </source>
</evidence>